<accession>A0ACD1IQL1</accession>
<proteinExistence type="predicted"/>
<gene>
    <name evidence="1" type="ORF">BO79DRAFT_284909</name>
</gene>
<sequence length="500" mass="54805">MAEKEASINTHPNETPNSQSTSSGALTELPPSEQDPNLVTWNGPEDPGHPRNWPLGKKWATLVPMSLFTFLTSMSSAIMAPALHNIQQDLHFSSSTMSVISLSVYMLGMAIVPLFTAPLSEVFGRMIILQVTDIFFIIFNTLCGIARTPNQLIGLRFLAGLGGAGANTMGAGFTSDLFEPNKRGSALSLYLLAPSLGMTFGPIAGGFLVQYTTWPWCFYFVSIVAGAVQVFGLPFIRETYAPVLLQRRCKHLRKSTKNRNLYTNHDSVSLPYLLRLSLVRPIKLLAIQPVVQVWSLYCAYIFGILYLLISSFPTVWTGTYGESVSIGSLNYISLFLGMTFASQVGMRLANRSYRELCSQHGGHSLPEFRLPALMIGAVIIPIGLLWYVWSARPNVHWIMPNIGAAIYGAGALHEIQCIVGYIMDTYPKYASSAVAAVMFVRSLLSFALPLAAPRLYGNLGLGWGNTLLALIAVVVGIPAPILLKRYGVALRRRSPYARDD</sequence>
<name>A0ACD1IQL1_9EURO</name>
<organism evidence="1 2">
    <name type="scientific">Aspergillus costaricaensis CBS 115574</name>
    <dbReference type="NCBI Taxonomy" id="1448317"/>
    <lineage>
        <taxon>Eukaryota</taxon>
        <taxon>Fungi</taxon>
        <taxon>Dikarya</taxon>
        <taxon>Ascomycota</taxon>
        <taxon>Pezizomycotina</taxon>
        <taxon>Eurotiomycetes</taxon>
        <taxon>Eurotiomycetidae</taxon>
        <taxon>Eurotiales</taxon>
        <taxon>Aspergillaceae</taxon>
        <taxon>Aspergillus</taxon>
        <taxon>Aspergillus subgen. Circumdati</taxon>
    </lineage>
</organism>
<reference evidence="1" key="1">
    <citation type="submission" date="2018-02" db="EMBL/GenBank/DDBJ databases">
        <title>The genomes of Aspergillus section Nigri reveals drivers in fungal speciation.</title>
        <authorList>
            <consortium name="DOE Joint Genome Institute"/>
            <person name="Vesth T.C."/>
            <person name="Nybo J."/>
            <person name="Theobald S."/>
            <person name="Brandl J."/>
            <person name="Frisvad J.C."/>
            <person name="Nielsen K.F."/>
            <person name="Lyhne E.K."/>
            <person name="Kogle M.E."/>
            <person name="Kuo A."/>
            <person name="Riley R."/>
            <person name="Clum A."/>
            <person name="Nolan M."/>
            <person name="Lipzen A."/>
            <person name="Salamov A."/>
            <person name="Henrissat B."/>
            <person name="Wiebenga A."/>
            <person name="De vries R.P."/>
            <person name="Grigoriev I.V."/>
            <person name="Mortensen U.H."/>
            <person name="Andersen M.R."/>
            <person name="Baker S.E."/>
        </authorList>
    </citation>
    <scope>NUCLEOTIDE SEQUENCE</scope>
    <source>
        <strain evidence="1">CBS 115574</strain>
    </source>
</reference>
<dbReference type="Proteomes" id="UP000249748">
    <property type="component" value="Unassembled WGS sequence"/>
</dbReference>
<evidence type="ECO:0000313" key="2">
    <source>
        <dbReference type="Proteomes" id="UP000249748"/>
    </source>
</evidence>
<dbReference type="EMBL" id="KZ824538">
    <property type="protein sequence ID" value="RAK92671.1"/>
    <property type="molecule type" value="Genomic_DNA"/>
</dbReference>
<keyword evidence="2" id="KW-1185">Reference proteome</keyword>
<protein>
    <submittedName>
        <fullName evidence="1">MFS transporter</fullName>
    </submittedName>
</protein>
<evidence type="ECO:0000313" key="1">
    <source>
        <dbReference type="EMBL" id="RAK92671.1"/>
    </source>
</evidence>